<dbReference type="InterPro" id="IPR019786">
    <property type="entry name" value="Zinc_finger_PHD-type_CS"/>
</dbReference>
<dbReference type="GO" id="GO:0000785">
    <property type="term" value="C:chromatin"/>
    <property type="evidence" value="ECO:0007669"/>
    <property type="project" value="TreeGrafter"/>
</dbReference>
<keyword evidence="5" id="KW-0479">Metal-binding</keyword>
<evidence type="ECO:0000259" key="15">
    <source>
        <dbReference type="PROSITE" id="PS50016"/>
    </source>
</evidence>
<dbReference type="PANTHER" id="PTHR10694">
    <property type="entry name" value="LYSINE-SPECIFIC DEMETHYLASE"/>
    <property type="match status" value="1"/>
</dbReference>
<feature type="region of interest" description="Disordered" evidence="14">
    <location>
        <begin position="329"/>
        <end position="402"/>
    </location>
</feature>
<gene>
    <name evidence="19" type="ORF">SCHCODRAFT_80319</name>
</gene>
<protein>
    <recommendedName>
        <fullName evidence="4">[histone H3]-trimethyl-L-lysine(4) demethylase</fullName>
        <ecNumber evidence="4">1.14.11.67</ecNumber>
    </recommendedName>
</protein>
<dbReference type="GO" id="GO:0034647">
    <property type="term" value="F:histone H3K4me/H3K4me2/H3K4me3 demethylase activity"/>
    <property type="evidence" value="ECO:0007669"/>
    <property type="project" value="UniProtKB-EC"/>
</dbReference>
<dbReference type="InterPro" id="IPR003347">
    <property type="entry name" value="JmjC_dom"/>
</dbReference>
<feature type="compositionally biased region" description="Low complexity" evidence="14">
    <location>
        <begin position="329"/>
        <end position="341"/>
    </location>
</feature>
<dbReference type="Gene3D" id="3.30.40.10">
    <property type="entry name" value="Zinc/RING finger domain, C3HC4 (zinc finger)"/>
    <property type="match status" value="2"/>
</dbReference>
<dbReference type="CDD" id="cd15545">
    <property type="entry name" value="PHD_BAZ2A_like"/>
    <property type="match status" value="1"/>
</dbReference>
<feature type="domain" description="ARID" evidence="16">
    <location>
        <begin position="224"/>
        <end position="315"/>
    </location>
</feature>
<dbReference type="InParanoid" id="D8PQL5"/>
<keyword evidence="8" id="KW-0862">Zinc</keyword>
<evidence type="ECO:0000256" key="14">
    <source>
        <dbReference type="SAM" id="MobiDB-lite"/>
    </source>
</evidence>
<dbReference type="OMA" id="KERNWHF"/>
<dbReference type="SUPFAM" id="SSF46774">
    <property type="entry name" value="ARID-like"/>
    <property type="match status" value="1"/>
</dbReference>
<evidence type="ECO:0000313" key="20">
    <source>
        <dbReference type="Proteomes" id="UP000007431"/>
    </source>
</evidence>
<dbReference type="FunCoup" id="D8PQL5">
    <property type="interactions" value="463"/>
</dbReference>
<dbReference type="SMART" id="SM00249">
    <property type="entry name" value="PHD"/>
    <property type="match status" value="3"/>
</dbReference>
<dbReference type="SMART" id="SM00501">
    <property type="entry name" value="BRIGHT"/>
    <property type="match status" value="1"/>
</dbReference>
<feature type="compositionally biased region" description="Low complexity" evidence="14">
    <location>
        <begin position="1607"/>
        <end position="1619"/>
    </location>
</feature>
<dbReference type="Gene3D" id="1.10.150.60">
    <property type="entry name" value="ARID DNA-binding domain"/>
    <property type="match status" value="1"/>
</dbReference>
<dbReference type="PROSITE" id="PS51183">
    <property type="entry name" value="JMJN"/>
    <property type="match status" value="1"/>
</dbReference>
<dbReference type="SUPFAM" id="SSF57903">
    <property type="entry name" value="FYVE/PHD zinc finger"/>
    <property type="match status" value="2"/>
</dbReference>
<evidence type="ECO:0000256" key="3">
    <source>
        <dbReference type="ARBA" id="ARBA00006801"/>
    </source>
</evidence>
<comment type="similarity">
    <text evidence="3">Belongs to the JARID1 histone demethylase family.</text>
</comment>
<dbReference type="EC" id="1.14.11.67" evidence="4"/>
<dbReference type="InterPro" id="IPR048615">
    <property type="entry name" value="KDM5_C-hel"/>
</dbReference>
<dbReference type="PROSITE" id="PS51184">
    <property type="entry name" value="JMJC"/>
    <property type="match status" value="1"/>
</dbReference>
<dbReference type="SUPFAM" id="SSF51197">
    <property type="entry name" value="Clavaminate synthase-like"/>
    <property type="match status" value="1"/>
</dbReference>
<evidence type="ECO:0000256" key="7">
    <source>
        <dbReference type="ARBA" id="ARBA00022771"/>
    </source>
</evidence>
<feature type="compositionally biased region" description="Basic and acidic residues" evidence="14">
    <location>
        <begin position="390"/>
        <end position="402"/>
    </location>
</feature>
<feature type="region of interest" description="Disordered" evidence="14">
    <location>
        <begin position="1582"/>
        <end position="1633"/>
    </location>
</feature>
<evidence type="ECO:0000313" key="19">
    <source>
        <dbReference type="EMBL" id="EFJ01719.1"/>
    </source>
</evidence>
<dbReference type="STRING" id="578458.D8PQL5"/>
<keyword evidence="11" id="KW-0539">Nucleus</keyword>
<dbReference type="SMART" id="SM01014">
    <property type="entry name" value="ARID"/>
    <property type="match status" value="1"/>
</dbReference>
<organism evidence="20">
    <name type="scientific">Schizophyllum commune (strain H4-8 / FGSC 9210)</name>
    <name type="common">Split gill fungus</name>
    <dbReference type="NCBI Taxonomy" id="578458"/>
    <lineage>
        <taxon>Eukaryota</taxon>
        <taxon>Fungi</taxon>
        <taxon>Dikarya</taxon>
        <taxon>Basidiomycota</taxon>
        <taxon>Agaricomycotina</taxon>
        <taxon>Agaricomycetes</taxon>
        <taxon>Agaricomycetidae</taxon>
        <taxon>Agaricales</taxon>
        <taxon>Schizophyllaceae</taxon>
        <taxon>Schizophyllum</taxon>
    </lineage>
</organism>
<keyword evidence="10" id="KW-0408">Iron</keyword>
<dbReference type="PROSITE" id="PS50016">
    <property type="entry name" value="ZF_PHD_2"/>
    <property type="match status" value="1"/>
</dbReference>
<dbReference type="InterPro" id="IPR011011">
    <property type="entry name" value="Znf_FYVE_PHD"/>
</dbReference>
<keyword evidence="6" id="KW-0677">Repeat</keyword>
<dbReference type="HOGENOM" id="CLU_000991_5_2_1"/>
<dbReference type="InterPro" id="IPR036431">
    <property type="entry name" value="ARID_dom_sf"/>
</dbReference>
<dbReference type="InterPro" id="IPR003349">
    <property type="entry name" value="JmjN"/>
</dbReference>
<feature type="domain" description="PHD-type" evidence="15">
    <location>
        <begin position="401"/>
        <end position="451"/>
    </location>
</feature>
<name>D8PQL5_SCHCM</name>
<dbReference type="SMART" id="SM00558">
    <property type="entry name" value="JmjC"/>
    <property type="match status" value="1"/>
</dbReference>
<evidence type="ECO:0000256" key="6">
    <source>
        <dbReference type="ARBA" id="ARBA00022737"/>
    </source>
</evidence>
<evidence type="ECO:0000256" key="11">
    <source>
        <dbReference type="ARBA" id="ARBA00023242"/>
    </source>
</evidence>
<dbReference type="Pfam" id="PF08429">
    <property type="entry name" value="PLU-1"/>
    <property type="match status" value="1"/>
</dbReference>
<dbReference type="EMBL" id="GL377302">
    <property type="protein sequence ID" value="EFJ01719.1"/>
    <property type="molecule type" value="Genomic_DNA"/>
</dbReference>
<feature type="domain" description="JmjC" evidence="18">
    <location>
        <begin position="551"/>
        <end position="717"/>
    </location>
</feature>
<feature type="region of interest" description="Disordered" evidence="14">
    <location>
        <begin position="1"/>
        <end position="42"/>
    </location>
</feature>
<dbReference type="InterPro" id="IPR013083">
    <property type="entry name" value="Znf_RING/FYVE/PHD"/>
</dbReference>
<dbReference type="Pfam" id="PF21323">
    <property type="entry name" value="KDM5_C-hel"/>
    <property type="match status" value="1"/>
</dbReference>
<evidence type="ECO:0000256" key="8">
    <source>
        <dbReference type="ARBA" id="ARBA00022833"/>
    </source>
</evidence>
<dbReference type="GO" id="GO:0003677">
    <property type="term" value="F:DNA binding"/>
    <property type="evidence" value="ECO:0007669"/>
    <property type="project" value="InterPro"/>
</dbReference>
<evidence type="ECO:0000259" key="17">
    <source>
        <dbReference type="PROSITE" id="PS51183"/>
    </source>
</evidence>
<comment type="subcellular location">
    <subcellularLocation>
        <location evidence="2">Nucleus</location>
    </subcellularLocation>
</comment>
<feature type="domain" description="JmjN" evidence="17">
    <location>
        <begin position="159"/>
        <end position="200"/>
    </location>
</feature>
<keyword evidence="20" id="KW-1185">Reference proteome</keyword>
<evidence type="ECO:0000256" key="10">
    <source>
        <dbReference type="ARBA" id="ARBA00023004"/>
    </source>
</evidence>
<dbReference type="InterPro" id="IPR001965">
    <property type="entry name" value="Znf_PHD"/>
</dbReference>
<dbReference type="VEuPathDB" id="FungiDB:SCHCODRAFT_01165933"/>
<evidence type="ECO:0000256" key="4">
    <source>
        <dbReference type="ARBA" id="ARBA00012902"/>
    </source>
</evidence>
<dbReference type="Pfam" id="PF00628">
    <property type="entry name" value="PHD"/>
    <property type="match status" value="1"/>
</dbReference>
<dbReference type="Pfam" id="PF01388">
    <property type="entry name" value="ARID"/>
    <property type="match status" value="1"/>
</dbReference>
<dbReference type="CDD" id="cd15489">
    <property type="entry name" value="PHD_SF"/>
    <property type="match status" value="1"/>
</dbReference>
<feature type="region of interest" description="Disordered" evidence="14">
    <location>
        <begin position="60"/>
        <end position="86"/>
    </location>
</feature>
<dbReference type="Pfam" id="PF02928">
    <property type="entry name" value="zf-C5HC2"/>
    <property type="match status" value="1"/>
</dbReference>
<evidence type="ECO:0000256" key="2">
    <source>
        <dbReference type="ARBA" id="ARBA00004123"/>
    </source>
</evidence>
<dbReference type="InterPro" id="IPR001606">
    <property type="entry name" value="ARID_dom"/>
</dbReference>
<feature type="region of interest" description="Disordered" evidence="14">
    <location>
        <begin position="1678"/>
        <end position="1719"/>
    </location>
</feature>
<dbReference type="FunFam" id="1.10.150.60:FF:000016">
    <property type="entry name" value="Putative Lysine-specific demethylase 5B"/>
    <property type="match status" value="1"/>
</dbReference>
<feature type="compositionally biased region" description="Low complexity" evidence="14">
    <location>
        <begin position="1"/>
        <end position="28"/>
    </location>
</feature>
<evidence type="ECO:0000256" key="12">
    <source>
        <dbReference type="ARBA" id="ARBA00048734"/>
    </source>
</evidence>
<dbReference type="InterPro" id="IPR019787">
    <property type="entry name" value="Znf_PHD-finger"/>
</dbReference>
<reference evidence="19 20" key="1">
    <citation type="journal article" date="2010" name="Nat. Biotechnol.">
        <title>Genome sequence of the model mushroom Schizophyllum commune.</title>
        <authorList>
            <person name="Ohm R.A."/>
            <person name="de Jong J.F."/>
            <person name="Lugones L.G."/>
            <person name="Aerts A."/>
            <person name="Kothe E."/>
            <person name="Stajich J.E."/>
            <person name="de Vries R.P."/>
            <person name="Record E."/>
            <person name="Levasseur A."/>
            <person name="Baker S.E."/>
            <person name="Bartholomew K.A."/>
            <person name="Coutinho P.M."/>
            <person name="Erdmann S."/>
            <person name="Fowler T.J."/>
            <person name="Gathman A.C."/>
            <person name="Lombard V."/>
            <person name="Henrissat B."/>
            <person name="Knabe N."/>
            <person name="Kuees U."/>
            <person name="Lilly W.W."/>
            <person name="Lindquist E."/>
            <person name="Lucas S."/>
            <person name="Magnuson J.K."/>
            <person name="Piumi F."/>
            <person name="Raudaskoski M."/>
            <person name="Salamov A."/>
            <person name="Schmutz J."/>
            <person name="Schwarze F.W.M.R."/>
            <person name="vanKuyk P.A."/>
            <person name="Horton J.S."/>
            <person name="Grigoriev I.V."/>
            <person name="Woesten H.A.B."/>
        </authorList>
    </citation>
    <scope>NUCLEOTIDE SEQUENCE [LARGE SCALE GENOMIC DNA]</scope>
    <source>
        <strain evidence="20">H4-8 / FGSC 9210</strain>
    </source>
</reference>
<dbReference type="InterPro" id="IPR004198">
    <property type="entry name" value="Znf_C5HC2"/>
</dbReference>
<evidence type="ECO:0000256" key="5">
    <source>
        <dbReference type="ARBA" id="ARBA00022723"/>
    </source>
</evidence>
<dbReference type="PROSITE" id="PS51011">
    <property type="entry name" value="ARID"/>
    <property type="match status" value="1"/>
</dbReference>
<keyword evidence="9" id="KW-0560">Oxidoreductase</keyword>
<evidence type="ECO:0000259" key="16">
    <source>
        <dbReference type="PROSITE" id="PS51011"/>
    </source>
</evidence>
<evidence type="ECO:0000256" key="1">
    <source>
        <dbReference type="ARBA" id="ARBA00001954"/>
    </source>
</evidence>
<dbReference type="PANTHER" id="PTHR10694:SF33">
    <property type="entry name" value="LYSINE-SPECIFIC DEMETHYLASE 5"/>
    <property type="match status" value="1"/>
</dbReference>
<dbReference type="Gene3D" id="2.60.120.650">
    <property type="entry name" value="Cupin"/>
    <property type="match status" value="1"/>
</dbReference>
<proteinExistence type="inferred from homology"/>
<comment type="cofactor">
    <cofactor evidence="1">
        <name>Fe(2+)</name>
        <dbReference type="ChEBI" id="CHEBI:29033"/>
    </cofactor>
</comment>
<evidence type="ECO:0000256" key="9">
    <source>
        <dbReference type="ARBA" id="ARBA00023002"/>
    </source>
</evidence>
<evidence type="ECO:0000256" key="13">
    <source>
        <dbReference type="PROSITE-ProRule" id="PRU00146"/>
    </source>
</evidence>
<feature type="compositionally biased region" description="Polar residues" evidence="14">
    <location>
        <begin position="1678"/>
        <end position="1688"/>
    </location>
</feature>
<dbReference type="CDD" id="cd16100">
    <property type="entry name" value="ARID"/>
    <property type="match status" value="1"/>
</dbReference>
<dbReference type="Pfam" id="PF02373">
    <property type="entry name" value="JmjC"/>
    <property type="match status" value="1"/>
</dbReference>
<dbReference type="InterPro" id="IPR013637">
    <property type="entry name" value="Lys_sp_deMease-like_dom"/>
</dbReference>
<keyword evidence="7 13" id="KW-0863">Zinc-finger</keyword>
<dbReference type="GO" id="GO:0006355">
    <property type="term" value="P:regulation of DNA-templated transcription"/>
    <property type="evidence" value="ECO:0007669"/>
    <property type="project" value="TreeGrafter"/>
</dbReference>
<evidence type="ECO:0000259" key="18">
    <source>
        <dbReference type="PROSITE" id="PS51184"/>
    </source>
</evidence>
<dbReference type="Pfam" id="PF02375">
    <property type="entry name" value="JmjN"/>
    <property type="match status" value="1"/>
</dbReference>
<dbReference type="GO" id="GO:0008270">
    <property type="term" value="F:zinc ion binding"/>
    <property type="evidence" value="ECO:0007669"/>
    <property type="project" value="UniProtKB-KW"/>
</dbReference>
<feature type="compositionally biased region" description="Polar residues" evidence="14">
    <location>
        <begin position="29"/>
        <end position="42"/>
    </location>
</feature>
<accession>D8PQL5</accession>
<dbReference type="SMART" id="SM00545">
    <property type="entry name" value="JmjN"/>
    <property type="match status" value="1"/>
</dbReference>
<dbReference type="Proteomes" id="UP000007431">
    <property type="component" value="Unassembled WGS sequence"/>
</dbReference>
<sequence>MHGTPSTGTPRGTPSGRGRSPRTPGHSSHSPTNSGVAQGSMAPTTSFFSCLSIPVEGAIPIDDGTSGKTPVEMPLATESKRAPRKSKMDAMAAMSASARSRSVDLDEMAANGPLAEKYYNRPPIPISPTLDLNSVKTAGQGVPAPTADPTPRLFGLQDCPEYHPTAEQFQDPMAYIQSIAEEAKQFGICKVVPPPDWKMPFVTDTETFRFKTRLQRLNSIEASARAKINFLEKLYRFHKQQGHPRVSVPTINNKALDLWTLRKEVDKLGGYEAVTKAKQWADLGRVLGYRGVPGLSTQIKNSYARIILPYEHYMARVKNSAAMSPIVASTTPGAAAPSTPSKLSINTVPSASMKDESPPSSPLSAMSDIDEGEQARDTLPSASDAARTSWQERKENKGTPEQHCEICHKKNNEKQMLLCDGCDCGFHTFCLDPPLEAIPKEQWFCFACLSGTGGDYGFDEGEEHCLSSFQTRDNEFRRMWFEGHPPPADYPKGPVTNKIGDVEVPEYYLEEEFWRLVQSTQETVEVEYGADVHSATHGSAMPTLETHPLDPYSKDQWNLNNIPIVADSLLRYIKSDISGMTVPWTYVGMTFSTFCWHNEDHYTYSINFMHWGETKTWYGIPGDDAERFEAAMKREAPDLFEAQPDLLFQLVTLMNPKHVRDAGVRVYACNQRAGEFVLTFPKSYHAGFNHGLNFNEAVNFALPDWLSYDRDCVERYRRHRKMPVFSHDELLVTITQQAQTVKAATWLLDSLKEMTDREMADRQSVRARGIKERVEAEDRPEEQYQCAVCKVFCYLSQVVCPCSPTRVVCAEHVDALCQKATSPEHLTLRLRFSDHDLYSTLATVQERSSVPAQWRQKYRSLIAETARPPLKTLKSILAEGDKMGCAVPELLTLRKCVIRAGEWLDEATHFLQRKQNRKRTKRRGRPSAAAAAAQAAEDEKLEKGLDDLLQLLKEVEDMGFDTPEIAALRVLAERAATLQQRALDILQQSRGEHDRPKLIEDAKALSADASSVNVALEEVQAVERIVEREELEKELENLYGGDDPMLSMEQVRGLLSRARACGLTNENKYVEILEAKDKEGGDWEEKAQAILHAEVKTVADLELFSGADGVVPPVVPNVLARLRTLYDRAKDYEKQVGIWLGADDEVTANKPTLADVHRFIDKVEKEFRIDMVEDLKRAVKIADDLESRCKQVINHKYQPGEDDMFETISQWTTYARNHLSLFQLPFFQKLDSQLEQHRAWLREIPWYCDGHLTAHGSDLLKDVMDATRPEDDFAPADEYFTCICDLPVRPPAEGEVNTAVQCDHCYARFHAECANNGGSCPFCDHHHWNGQIPRARTWHFCYLPSILLKAPALTKQYSREWRELEVIVHRVDRLSALIGQFLAYCSQPVNQRPEHIPQVRHYMRKLWRIQFVVSPNPDVSFGLDLAGLHRLLAGRPGHKTKRKRRPKFLFGQDQDRDWVDGTRCICRALAERSKTLPIIQCVHCRRKYHGPCVFFPEGVDSKDFLCPLCCVRKNRRYAWGDVRVKPIEPDAQGYPRDVYVDVAKMTETHAKEQIYVKLAEPRMSTLILELIKYIPAQLPPEAMKKESSSKPGDGTPAPASGPPAPVMPSQASTPQAASAGPPPPPWQASRQHPRNLQLGRRQALMVRSPTVVIHPWQARGCLHRLPPTLPHLLIRGSARTQKPDQQGNPRPKGELPKLAHLPRPKLGHHPSPCTYRPDTNPRLVLHMRRARCLLSRGRQCLPGKARR</sequence>
<dbReference type="PROSITE" id="PS01359">
    <property type="entry name" value="ZF_PHD_1"/>
    <property type="match status" value="1"/>
</dbReference>
<dbReference type="eggNOG" id="KOG1246">
    <property type="taxonomic scope" value="Eukaryota"/>
</dbReference>
<dbReference type="GO" id="GO:0005634">
    <property type="term" value="C:nucleus"/>
    <property type="evidence" value="ECO:0007669"/>
    <property type="project" value="UniProtKB-SubCell"/>
</dbReference>
<comment type="catalytic activity">
    <reaction evidence="12">
        <text>N(6),N(6),N(6)-trimethyl-L-lysyl(4)-[histone H3] + 3 2-oxoglutarate + 3 O2 = L-lysyl(4)-[histone H3] + 3 formaldehyde + 3 succinate + 3 CO2</text>
        <dbReference type="Rhea" id="RHEA:60208"/>
        <dbReference type="Rhea" id="RHEA-COMP:15537"/>
        <dbReference type="Rhea" id="RHEA-COMP:15547"/>
        <dbReference type="ChEBI" id="CHEBI:15379"/>
        <dbReference type="ChEBI" id="CHEBI:16526"/>
        <dbReference type="ChEBI" id="CHEBI:16810"/>
        <dbReference type="ChEBI" id="CHEBI:16842"/>
        <dbReference type="ChEBI" id="CHEBI:29969"/>
        <dbReference type="ChEBI" id="CHEBI:30031"/>
        <dbReference type="ChEBI" id="CHEBI:61961"/>
        <dbReference type="EC" id="1.14.11.67"/>
    </reaction>
</comment>